<gene>
    <name evidence="2" type="ORF">FNYG_06674</name>
</gene>
<reference evidence="2 3" key="1">
    <citation type="submission" date="2017-06" db="EMBL/GenBank/DDBJ databases">
        <title>Genome of Fusarium nygamai isolate CS10214.</title>
        <authorList>
            <person name="Gardiner D.M."/>
            <person name="Obanor F."/>
            <person name="Kazan K."/>
        </authorList>
    </citation>
    <scope>NUCLEOTIDE SEQUENCE [LARGE SCALE GENOMIC DNA]</scope>
    <source>
        <strain evidence="2 3">CS10214</strain>
    </source>
</reference>
<comment type="caution">
    <text evidence="2">The sequence shown here is derived from an EMBL/GenBank/DDBJ whole genome shotgun (WGS) entry which is preliminary data.</text>
</comment>
<dbReference type="OrthoDB" id="5153231at2759"/>
<proteinExistence type="predicted"/>
<evidence type="ECO:0000256" key="1">
    <source>
        <dbReference type="SAM" id="MobiDB-lite"/>
    </source>
</evidence>
<organism evidence="2 3">
    <name type="scientific">Gibberella nygamai</name>
    <name type="common">Bean root rot disease fungus</name>
    <name type="synonym">Fusarium nygamai</name>
    <dbReference type="NCBI Taxonomy" id="42673"/>
    <lineage>
        <taxon>Eukaryota</taxon>
        <taxon>Fungi</taxon>
        <taxon>Dikarya</taxon>
        <taxon>Ascomycota</taxon>
        <taxon>Pezizomycotina</taxon>
        <taxon>Sordariomycetes</taxon>
        <taxon>Hypocreomycetidae</taxon>
        <taxon>Hypocreales</taxon>
        <taxon>Nectriaceae</taxon>
        <taxon>Fusarium</taxon>
        <taxon>Fusarium fujikuroi species complex</taxon>
    </lineage>
</organism>
<evidence type="ECO:0000313" key="2">
    <source>
        <dbReference type="EMBL" id="PNP79977.1"/>
    </source>
</evidence>
<dbReference type="STRING" id="42673.A0A2K0WCG9"/>
<keyword evidence="3" id="KW-1185">Reference proteome</keyword>
<dbReference type="AlphaFoldDB" id="A0A2K0WCG9"/>
<feature type="region of interest" description="Disordered" evidence="1">
    <location>
        <begin position="1"/>
        <end position="28"/>
    </location>
</feature>
<evidence type="ECO:0000313" key="3">
    <source>
        <dbReference type="Proteomes" id="UP000236664"/>
    </source>
</evidence>
<dbReference type="EMBL" id="MTQA01000087">
    <property type="protein sequence ID" value="PNP79977.1"/>
    <property type="molecule type" value="Genomic_DNA"/>
</dbReference>
<protein>
    <submittedName>
        <fullName evidence="2">Uncharacterized protein</fullName>
    </submittedName>
</protein>
<name>A0A2K0WCG9_GIBNY</name>
<dbReference type="Proteomes" id="UP000236664">
    <property type="component" value="Unassembled WGS sequence"/>
</dbReference>
<accession>A0A2K0WCG9</accession>
<sequence length="672" mass="76543">MDTTSQDAVAVEQPVDFPDGASSQARDVPEQPSRVFKICGLCKFRFHEAQLIIAVDRNKSTLPLTWNDKYYPENEIFHAHGQKAFHAGCFQIAGDIVFSKGFLESCTWNLDGFDFHGSFTQPPPSTVAKRTRWLKSSLSLEVRHAIKNRLPIEVCENIAAYCLSEYATTLHLDAWQSRDPSDPNENIALPVFNGQTVWAQYVEIEGRNYVKSLSTVRMNANDTMVFMVKAKPYSFMWLGMYFAEDSLGVRSVIAYSGDGVRGTEEPGLRWVSIPYRDYNSPLYLRVKFDLRNLDVTRCERELHFAQRTRWAIFPRDLSYLNAPADCLFESSDRAAVHAADWNLPGVSGYVIGLQCSCIDSIVPYRPGRLPPALIDAYDNARSTWLYFPVDPDEKISELWLRSGDFPHDDDALIRSESLIVVTSNGRSLVLGADIRSRSPRSDRPLNYEALVDLPSTPTRTFYYKYGHAESWLGFDRMTTWHDRKIELSFEPTGPGPYDWSDQFFSTSADLENLQMITPCRGWRNCIDNEIFGLLFTYEDGRQRSVGHIRLDHLQDPVNITSDRFWIGSRDTEPDQEEPYPPTGHITWLGVCKPIPNAGLEYLEIPLRGKLEWRSSWGTVPKESAVRHLEDRNLQSEMDQVLAREAASGAIASKTVNTFSVRTGNMCFYEEET</sequence>